<dbReference type="PANTHER" id="PTHR33372">
    <property type="match status" value="1"/>
</dbReference>
<evidence type="ECO:0000313" key="4">
    <source>
        <dbReference type="Proteomes" id="UP000004994"/>
    </source>
</evidence>
<dbReference type="InParanoid" id="A0A3Q7EUJ8"/>
<feature type="region of interest" description="Disordered" evidence="1">
    <location>
        <begin position="1"/>
        <end position="40"/>
    </location>
</feature>
<protein>
    <submittedName>
        <fullName evidence="3">Uncharacterized protein</fullName>
    </submittedName>
</protein>
<dbReference type="Pfam" id="PF11833">
    <property type="entry name" value="CPP1-like"/>
    <property type="match status" value="1"/>
</dbReference>
<accession>A0A3Q7EUJ8</accession>
<dbReference type="FunCoup" id="A0A3Q7EUJ8">
    <property type="interactions" value="1013"/>
</dbReference>
<dbReference type="Gramene" id="Solyc01g111750.3.1">
    <property type="protein sequence ID" value="Solyc01g111750.3.1"/>
    <property type="gene ID" value="Solyc01g111750.3"/>
</dbReference>
<feature type="compositionally biased region" description="Polar residues" evidence="1">
    <location>
        <begin position="1"/>
        <end position="24"/>
    </location>
</feature>
<evidence type="ECO:0000256" key="1">
    <source>
        <dbReference type="SAM" id="MobiDB-lite"/>
    </source>
</evidence>
<reference evidence="3" key="1">
    <citation type="journal article" date="2012" name="Nature">
        <title>The tomato genome sequence provides insights into fleshy fruit evolution.</title>
        <authorList>
            <consortium name="Tomato Genome Consortium"/>
        </authorList>
    </citation>
    <scope>NUCLEOTIDE SEQUENCE [LARGE SCALE GENOMIC DNA]</scope>
    <source>
        <strain evidence="3">cv. Heinz 1706</strain>
    </source>
</reference>
<dbReference type="EnsemblPlants" id="Solyc01g111750.3.1">
    <property type="protein sequence ID" value="Solyc01g111750.3.1"/>
    <property type="gene ID" value="Solyc01g111750.3"/>
</dbReference>
<dbReference type="InterPro" id="IPR021788">
    <property type="entry name" value="CPP1-like"/>
</dbReference>
<feature type="transmembrane region" description="Helical" evidence="2">
    <location>
        <begin position="213"/>
        <end position="230"/>
    </location>
</feature>
<evidence type="ECO:0000256" key="2">
    <source>
        <dbReference type="SAM" id="Phobius"/>
    </source>
</evidence>
<dbReference type="Proteomes" id="UP000004994">
    <property type="component" value="Chromosome 1"/>
</dbReference>
<keyword evidence="4" id="KW-1185">Reference proteome</keyword>
<sequence>MATSLSVRPNRTIISSDPAGSTRPNPIRRPPISAHLPKIPNSDSFRRRRLVFTSHRRKLNPAVQAGSRADDSAPFEMSVENALKLLGVTEGASFDDILRAKKSIISSCKDDPDTIAQVEAAYDMLLMQSLSQRRSGKVVDSSVRFADVKAANASGMGSMPKWLQTTVKSSPVAVEAPASKELGVQAGVYGALMVLTYVNGASTPLGVSYGADVPGLILATSFGATLYFMTKKNVKLGKEDTLLLFVSLLGKASVITIGGLVAGAVVGSAVENWLQVDIVPLLGIHTPATVGNSKACMNCYCKKVYGYLLPTQILSFALLSTKGTLIITGLDSCSEVQLLATLQINAFRV</sequence>
<dbReference type="PANTHER" id="PTHR33372:SF10">
    <property type="entry name" value="OS03G0137300 PROTEIN"/>
    <property type="match status" value="1"/>
</dbReference>
<feature type="transmembrane region" description="Helical" evidence="2">
    <location>
        <begin position="242"/>
        <end position="266"/>
    </location>
</feature>
<name>A0A3Q7EUJ8_SOLLC</name>
<proteinExistence type="predicted"/>
<keyword evidence="2" id="KW-0812">Transmembrane</keyword>
<dbReference type="OMA" id="NSKACMN"/>
<dbReference type="STRING" id="4081.A0A3Q7EUJ8"/>
<dbReference type="AlphaFoldDB" id="A0A3Q7EUJ8"/>
<keyword evidence="2" id="KW-0472">Membrane</keyword>
<reference evidence="3" key="2">
    <citation type="submission" date="2019-01" db="UniProtKB">
        <authorList>
            <consortium name="EnsemblPlants"/>
        </authorList>
    </citation>
    <scope>IDENTIFICATION</scope>
    <source>
        <strain evidence="3">cv. Heinz 1706</strain>
    </source>
</reference>
<keyword evidence="2" id="KW-1133">Transmembrane helix</keyword>
<evidence type="ECO:0000313" key="3">
    <source>
        <dbReference type="EnsemblPlants" id="Solyc01g111750.3.1"/>
    </source>
</evidence>
<dbReference type="GO" id="GO:0031969">
    <property type="term" value="C:chloroplast membrane"/>
    <property type="evidence" value="ECO:0000318"/>
    <property type="project" value="GO_Central"/>
</dbReference>
<organism evidence="3">
    <name type="scientific">Solanum lycopersicum</name>
    <name type="common">Tomato</name>
    <name type="synonym">Lycopersicon esculentum</name>
    <dbReference type="NCBI Taxonomy" id="4081"/>
    <lineage>
        <taxon>Eukaryota</taxon>
        <taxon>Viridiplantae</taxon>
        <taxon>Streptophyta</taxon>
        <taxon>Embryophyta</taxon>
        <taxon>Tracheophyta</taxon>
        <taxon>Spermatophyta</taxon>
        <taxon>Magnoliopsida</taxon>
        <taxon>eudicotyledons</taxon>
        <taxon>Gunneridae</taxon>
        <taxon>Pentapetalae</taxon>
        <taxon>asterids</taxon>
        <taxon>lamiids</taxon>
        <taxon>Solanales</taxon>
        <taxon>Solanaceae</taxon>
        <taxon>Solanoideae</taxon>
        <taxon>Solaneae</taxon>
        <taxon>Solanum</taxon>
        <taxon>Solanum subgen. Lycopersicon</taxon>
    </lineage>
</organism>